<dbReference type="SUPFAM" id="SSF48498">
    <property type="entry name" value="Tetracyclin repressor-like, C-terminal domain"/>
    <property type="match status" value="1"/>
</dbReference>
<evidence type="ECO:0000256" key="3">
    <source>
        <dbReference type="ARBA" id="ARBA00023163"/>
    </source>
</evidence>
<evidence type="ECO:0000259" key="5">
    <source>
        <dbReference type="PROSITE" id="PS50977"/>
    </source>
</evidence>
<dbReference type="InterPro" id="IPR050109">
    <property type="entry name" value="HTH-type_TetR-like_transc_reg"/>
</dbReference>
<dbReference type="Pfam" id="PF16859">
    <property type="entry name" value="TetR_C_11"/>
    <property type="match status" value="1"/>
</dbReference>
<dbReference type="Gene3D" id="1.10.10.60">
    <property type="entry name" value="Homeodomain-like"/>
    <property type="match status" value="1"/>
</dbReference>
<dbReference type="PROSITE" id="PS50977">
    <property type="entry name" value="HTH_TETR_2"/>
    <property type="match status" value="1"/>
</dbReference>
<evidence type="ECO:0000313" key="6">
    <source>
        <dbReference type="EMBL" id="MBD3920337.1"/>
    </source>
</evidence>
<dbReference type="SUPFAM" id="SSF46689">
    <property type="entry name" value="Homeodomain-like"/>
    <property type="match status" value="1"/>
</dbReference>
<accession>A0ABR8MWJ5</accession>
<evidence type="ECO:0000256" key="1">
    <source>
        <dbReference type="ARBA" id="ARBA00023015"/>
    </source>
</evidence>
<dbReference type="PANTHER" id="PTHR30055:SF148">
    <property type="entry name" value="TETR-FAMILY TRANSCRIPTIONAL REGULATOR"/>
    <property type="match status" value="1"/>
</dbReference>
<evidence type="ECO:0000256" key="4">
    <source>
        <dbReference type="PROSITE-ProRule" id="PRU00335"/>
    </source>
</evidence>
<dbReference type="Gene3D" id="1.10.357.10">
    <property type="entry name" value="Tetracycline Repressor, domain 2"/>
    <property type="match status" value="1"/>
</dbReference>
<keyword evidence="7" id="KW-1185">Reference proteome</keyword>
<dbReference type="InterPro" id="IPR009057">
    <property type="entry name" value="Homeodomain-like_sf"/>
</dbReference>
<feature type="DNA-binding region" description="H-T-H motif" evidence="4">
    <location>
        <begin position="39"/>
        <end position="58"/>
    </location>
</feature>
<dbReference type="EMBL" id="JACXZA010000004">
    <property type="protein sequence ID" value="MBD3920337.1"/>
    <property type="molecule type" value="Genomic_DNA"/>
</dbReference>
<gene>
    <name evidence="6" type="ORF">H8B09_16360</name>
</gene>
<keyword evidence="2 4" id="KW-0238">DNA-binding</keyword>
<comment type="caution">
    <text evidence="6">The sequence shown here is derived from an EMBL/GenBank/DDBJ whole genome shotgun (WGS) entry which is preliminary data.</text>
</comment>
<dbReference type="PANTHER" id="PTHR30055">
    <property type="entry name" value="HTH-TYPE TRANSCRIPTIONAL REGULATOR RUTR"/>
    <property type="match status" value="1"/>
</dbReference>
<evidence type="ECO:0000313" key="7">
    <source>
        <dbReference type="Proteomes" id="UP000609346"/>
    </source>
</evidence>
<dbReference type="Proteomes" id="UP000609346">
    <property type="component" value="Unassembled WGS sequence"/>
</dbReference>
<dbReference type="InterPro" id="IPR001647">
    <property type="entry name" value="HTH_TetR"/>
</dbReference>
<sequence>MDRHQVKPAPGRPRSQQAMEAVLTAVHRLLQTTAYKELTMEGIAKAAGVGKPTLYRWWPNIASIVMDVMKQQAHHDIGAPDTGSLESDLLLYIGDTCRSLTQGAGAIMRSLMAEAQFDDGFAQIFRESFISSRRATLIALLQRGAARGELQKDADLELLADLCYGPIWYRLLNGHASLDEAFVQAITAHIIMRG</sequence>
<dbReference type="InterPro" id="IPR036271">
    <property type="entry name" value="Tet_transcr_reg_TetR-rel_C_sf"/>
</dbReference>
<organism evidence="6 7">
    <name type="scientific">Paenibacillus terricola</name>
    <dbReference type="NCBI Taxonomy" id="2763503"/>
    <lineage>
        <taxon>Bacteria</taxon>
        <taxon>Bacillati</taxon>
        <taxon>Bacillota</taxon>
        <taxon>Bacilli</taxon>
        <taxon>Bacillales</taxon>
        <taxon>Paenibacillaceae</taxon>
        <taxon>Paenibacillus</taxon>
    </lineage>
</organism>
<reference evidence="6 7" key="1">
    <citation type="submission" date="2020-09" db="EMBL/GenBank/DDBJ databases">
        <title>Paenibacillus sp. strain PR3 16S rRNA gene Genome sequencing and assembly.</title>
        <authorList>
            <person name="Kim J."/>
        </authorList>
    </citation>
    <scope>NUCLEOTIDE SEQUENCE [LARGE SCALE GENOMIC DNA]</scope>
    <source>
        <strain evidence="6 7">PR3</strain>
    </source>
</reference>
<feature type="domain" description="HTH tetR-type" evidence="5">
    <location>
        <begin position="16"/>
        <end position="76"/>
    </location>
</feature>
<dbReference type="Pfam" id="PF00440">
    <property type="entry name" value="TetR_N"/>
    <property type="match status" value="1"/>
</dbReference>
<keyword evidence="3" id="KW-0804">Transcription</keyword>
<evidence type="ECO:0000256" key="2">
    <source>
        <dbReference type="ARBA" id="ARBA00023125"/>
    </source>
</evidence>
<name>A0ABR8MWJ5_9BACL</name>
<proteinExistence type="predicted"/>
<dbReference type="InterPro" id="IPR011075">
    <property type="entry name" value="TetR_C"/>
</dbReference>
<dbReference type="RefSeq" id="WP_191204644.1">
    <property type="nucleotide sequence ID" value="NZ_JACXZA010000004.1"/>
</dbReference>
<keyword evidence="1" id="KW-0805">Transcription regulation</keyword>
<protein>
    <submittedName>
        <fullName evidence="6">TetR/AcrR family transcriptional regulator</fullName>
    </submittedName>
</protein>